<dbReference type="EMBL" id="WLYK01000006">
    <property type="protein sequence ID" value="MTD15415.1"/>
    <property type="molecule type" value="Genomic_DNA"/>
</dbReference>
<evidence type="ECO:0000313" key="1">
    <source>
        <dbReference type="EMBL" id="MTD15415.1"/>
    </source>
</evidence>
<dbReference type="RefSeq" id="WP_154769426.1">
    <property type="nucleotide sequence ID" value="NZ_WLYK01000006.1"/>
</dbReference>
<organism evidence="1 2">
    <name type="scientific">Nakamurella alba</name>
    <dbReference type="NCBI Taxonomy" id="2665158"/>
    <lineage>
        <taxon>Bacteria</taxon>
        <taxon>Bacillati</taxon>
        <taxon>Actinomycetota</taxon>
        <taxon>Actinomycetes</taxon>
        <taxon>Nakamurellales</taxon>
        <taxon>Nakamurellaceae</taxon>
        <taxon>Nakamurella</taxon>
    </lineage>
</organism>
<dbReference type="AlphaFoldDB" id="A0A7K1FMM4"/>
<proteinExistence type="predicted"/>
<accession>A0A7K1FMM4</accession>
<name>A0A7K1FMM4_9ACTN</name>
<gene>
    <name evidence="1" type="ORF">GIS00_15870</name>
</gene>
<comment type="caution">
    <text evidence="1">The sequence shown here is derived from an EMBL/GenBank/DDBJ whole genome shotgun (WGS) entry which is preliminary data.</text>
</comment>
<reference evidence="1 2" key="1">
    <citation type="submission" date="2019-11" db="EMBL/GenBank/DDBJ databases">
        <authorList>
            <person name="Jiang L.-Q."/>
        </authorList>
    </citation>
    <scope>NUCLEOTIDE SEQUENCE [LARGE SCALE GENOMIC DNA]</scope>
    <source>
        <strain evidence="1 2">YIM 132087</strain>
    </source>
</reference>
<evidence type="ECO:0000313" key="2">
    <source>
        <dbReference type="Proteomes" id="UP000460221"/>
    </source>
</evidence>
<protein>
    <submittedName>
        <fullName evidence="1">AAA family ATPase</fullName>
    </submittedName>
</protein>
<dbReference type="Gene3D" id="3.40.50.300">
    <property type="entry name" value="P-loop containing nucleotide triphosphate hydrolases"/>
    <property type="match status" value="1"/>
</dbReference>
<sequence>MARLVLICGLPGSGKTTVALRLARELPAIRLSPDEWLHNLGMPSQLPTARERVESLQWQMAQALLRIGTSVILESGFWRRRERDQFRERARQLGAQVELRYLDVPIAELERRLAFRSKGGSVQGSGTTGPISRDEIAAWKAVFEAPDATELALYDTRVTAS</sequence>
<dbReference type="SUPFAM" id="SSF52540">
    <property type="entry name" value="P-loop containing nucleoside triphosphate hydrolases"/>
    <property type="match status" value="1"/>
</dbReference>
<dbReference type="InterPro" id="IPR027417">
    <property type="entry name" value="P-loop_NTPase"/>
</dbReference>
<dbReference type="Pfam" id="PF13671">
    <property type="entry name" value="AAA_33"/>
    <property type="match status" value="1"/>
</dbReference>
<keyword evidence="2" id="KW-1185">Reference proteome</keyword>
<dbReference type="Proteomes" id="UP000460221">
    <property type="component" value="Unassembled WGS sequence"/>
</dbReference>